<protein>
    <recommendedName>
        <fullName evidence="3">AMP-dependent synthetase/ligase domain-containing protein</fullName>
    </recommendedName>
</protein>
<evidence type="ECO:0008006" key="3">
    <source>
        <dbReference type="Google" id="ProtNLM"/>
    </source>
</evidence>
<dbReference type="VEuPathDB" id="FungiDB:ASPFODRAFT_138583"/>
<sequence>MSTNPFSLDEVLAVAKIHPLYNPNLLYPPSPEDIQATVQAQSSTDSGISTLESWPLTTKKDLYKVIERLMKDTNPQNEYRRSSYVSVTGGGSGDMHLMFFTDVKENRQHRAAFGEFLRTCGVVEPHDWILTTHTSGYLYRSLDLLTEILENAGGTILSAGNLMKPSEVVRALARYNVNVLTGDSSQVIQVIHHISTLSADERNVIKLTKVIYTSEPLTDTQKRYIYAILGPVVKIYSILGSAEAGPYAIHNPDLTSGGEASSYQDMSMDFVFDTRSILVEIFPRSVMESDTPSSYLKPLPEGEEGVIVQTSLQRRRNPLVRYITGDLGSVHPVPNIARSIVPESEMEYYRVLRLRGRDRRFSFKWYGEYFEFSNIEMFMQKEAFGILQWQVIVGTLDSSPQTTLEIRMLRAAASDGMISLEQYVYEVERFFCVLPDNRHLFKLIFAEDIRGFEKSDTGNKVMKFVDRRR</sequence>
<organism evidence="1 2">
    <name type="scientific">Aspergillus luchuensis (strain CBS 106.47)</name>
    <dbReference type="NCBI Taxonomy" id="1137211"/>
    <lineage>
        <taxon>Eukaryota</taxon>
        <taxon>Fungi</taxon>
        <taxon>Dikarya</taxon>
        <taxon>Ascomycota</taxon>
        <taxon>Pezizomycotina</taxon>
        <taxon>Eurotiomycetes</taxon>
        <taxon>Eurotiomycetidae</taxon>
        <taxon>Eurotiales</taxon>
        <taxon>Aspergillaceae</taxon>
        <taxon>Aspergillus</taxon>
        <taxon>Aspergillus subgen. Circumdati</taxon>
    </lineage>
</organism>
<name>A0A1M3TCS1_ASPLC</name>
<reference evidence="2" key="1">
    <citation type="journal article" date="2017" name="Genome Biol.">
        <title>Comparative genomics reveals high biological diversity and specific adaptations in the industrially and medically important fungal genus Aspergillus.</title>
        <authorList>
            <person name="de Vries R.P."/>
            <person name="Riley R."/>
            <person name="Wiebenga A."/>
            <person name="Aguilar-Osorio G."/>
            <person name="Amillis S."/>
            <person name="Uchima C.A."/>
            <person name="Anderluh G."/>
            <person name="Asadollahi M."/>
            <person name="Askin M."/>
            <person name="Barry K."/>
            <person name="Battaglia E."/>
            <person name="Bayram O."/>
            <person name="Benocci T."/>
            <person name="Braus-Stromeyer S.A."/>
            <person name="Caldana C."/>
            <person name="Canovas D."/>
            <person name="Cerqueira G.C."/>
            <person name="Chen F."/>
            <person name="Chen W."/>
            <person name="Choi C."/>
            <person name="Clum A."/>
            <person name="Dos Santos R.A."/>
            <person name="Damasio A.R."/>
            <person name="Diallinas G."/>
            <person name="Emri T."/>
            <person name="Fekete E."/>
            <person name="Flipphi M."/>
            <person name="Freyberg S."/>
            <person name="Gallo A."/>
            <person name="Gournas C."/>
            <person name="Habgood R."/>
            <person name="Hainaut M."/>
            <person name="Harispe M.L."/>
            <person name="Henrissat B."/>
            <person name="Hilden K.S."/>
            <person name="Hope R."/>
            <person name="Hossain A."/>
            <person name="Karabika E."/>
            <person name="Karaffa L."/>
            <person name="Karanyi Z."/>
            <person name="Krasevec N."/>
            <person name="Kuo A."/>
            <person name="Kusch H."/>
            <person name="LaButti K."/>
            <person name="Lagendijk E.L."/>
            <person name="Lapidus A."/>
            <person name="Levasseur A."/>
            <person name="Lindquist E."/>
            <person name="Lipzen A."/>
            <person name="Logrieco A.F."/>
            <person name="MacCabe A."/>
            <person name="Maekelae M.R."/>
            <person name="Malavazi I."/>
            <person name="Melin P."/>
            <person name="Meyer V."/>
            <person name="Mielnichuk N."/>
            <person name="Miskei M."/>
            <person name="Molnar A.P."/>
            <person name="Mule G."/>
            <person name="Ngan C.Y."/>
            <person name="Orejas M."/>
            <person name="Orosz E."/>
            <person name="Ouedraogo J.P."/>
            <person name="Overkamp K.M."/>
            <person name="Park H.-S."/>
            <person name="Perrone G."/>
            <person name="Piumi F."/>
            <person name="Punt P.J."/>
            <person name="Ram A.F."/>
            <person name="Ramon A."/>
            <person name="Rauscher S."/>
            <person name="Record E."/>
            <person name="Riano-Pachon D.M."/>
            <person name="Robert V."/>
            <person name="Roehrig J."/>
            <person name="Ruller R."/>
            <person name="Salamov A."/>
            <person name="Salih N.S."/>
            <person name="Samson R.A."/>
            <person name="Sandor E."/>
            <person name="Sanguinetti M."/>
            <person name="Schuetze T."/>
            <person name="Sepcic K."/>
            <person name="Shelest E."/>
            <person name="Sherlock G."/>
            <person name="Sophianopoulou V."/>
            <person name="Squina F.M."/>
            <person name="Sun H."/>
            <person name="Susca A."/>
            <person name="Todd R.B."/>
            <person name="Tsang A."/>
            <person name="Unkles S.E."/>
            <person name="van de Wiele N."/>
            <person name="van Rossen-Uffink D."/>
            <person name="Oliveira J.V."/>
            <person name="Vesth T.C."/>
            <person name="Visser J."/>
            <person name="Yu J.-H."/>
            <person name="Zhou M."/>
            <person name="Andersen M.R."/>
            <person name="Archer D.B."/>
            <person name="Baker S.E."/>
            <person name="Benoit I."/>
            <person name="Brakhage A.A."/>
            <person name="Braus G.H."/>
            <person name="Fischer R."/>
            <person name="Frisvad J.C."/>
            <person name="Goldman G.H."/>
            <person name="Houbraken J."/>
            <person name="Oakley B."/>
            <person name="Pocsi I."/>
            <person name="Scazzocchio C."/>
            <person name="Seiboth B."/>
            <person name="vanKuyk P.A."/>
            <person name="Wortman J."/>
            <person name="Dyer P.S."/>
            <person name="Grigoriev I.V."/>
        </authorList>
    </citation>
    <scope>NUCLEOTIDE SEQUENCE [LARGE SCALE GENOMIC DNA]</scope>
    <source>
        <strain evidence="2">CBS 106.47</strain>
    </source>
</reference>
<dbReference type="AlphaFoldDB" id="A0A1M3TCS1"/>
<dbReference type="InterPro" id="IPR042099">
    <property type="entry name" value="ANL_N_sf"/>
</dbReference>
<gene>
    <name evidence="1" type="ORF">ASPFODRAFT_138583</name>
</gene>
<dbReference type="Gene3D" id="3.40.50.12780">
    <property type="entry name" value="N-terminal domain of ligase-like"/>
    <property type="match status" value="1"/>
</dbReference>
<dbReference type="SUPFAM" id="SSF56801">
    <property type="entry name" value="Acetyl-CoA synthetase-like"/>
    <property type="match status" value="1"/>
</dbReference>
<evidence type="ECO:0000313" key="1">
    <source>
        <dbReference type="EMBL" id="OJZ84483.1"/>
    </source>
</evidence>
<dbReference type="Proteomes" id="UP000184063">
    <property type="component" value="Unassembled WGS sequence"/>
</dbReference>
<dbReference type="EMBL" id="KV878244">
    <property type="protein sequence ID" value="OJZ84483.1"/>
    <property type="molecule type" value="Genomic_DNA"/>
</dbReference>
<dbReference type="PANTHER" id="PTHR43845:SF1">
    <property type="entry name" value="BLR5969 PROTEIN"/>
    <property type="match status" value="1"/>
</dbReference>
<accession>A0A1M3TCS1</accession>
<dbReference type="PANTHER" id="PTHR43845">
    <property type="entry name" value="BLR5969 PROTEIN"/>
    <property type="match status" value="1"/>
</dbReference>
<dbReference type="OrthoDB" id="10047078at2759"/>
<proteinExistence type="predicted"/>
<evidence type="ECO:0000313" key="2">
    <source>
        <dbReference type="Proteomes" id="UP000184063"/>
    </source>
</evidence>